<comment type="caution">
    <text evidence="1">The sequence shown here is derived from an EMBL/GenBank/DDBJ whole genome shotgun (WGS) entry which is preliminary data.</text>
</comment>
<organism evidence="1 2">
    <name type="scientific">Gluconacetobacter azotocaptans</name>
    <dbReference type="NCBI Taxonomy" id="142834"/>
    <lineage>
        <taxon>Bacteria</taxon>
        <taxon>Pseudomonadati</taxon>
        <taxon>Pseudomonadota</taxon>
        <taxon>Alphaproteobacteria</taxon>
        <taxon>Acetobacterales</taxon>
        <taxon>Acetobacteraceae</taxon>
        <taxon>Gluconacetobacter</taxon>
    </lineage>
</organism>
<evidence type="ECO:0000313" key="2">
    <source>
        <dbReference type="Proteomes" id="UP000555756"/>
    </source>
</evidence>
<dbReference type="EMBL" id="JABEQF010000003">
    <property type="protein sequence ID" value="MBB2189199.1"/>
    <property type="molecule type" value="Genomic_DNA"/>
</dbReference>
<name>A0A7W4JQS5_9PROT</name>
<evidence type="ECO:0000313" key="1">
    <source>
        <dbReference type="EMBL" id="MBB2189199.1"/>
    </source>
</evidence>
<dbReference type="InterPro" id="IPR036388">
    <property type="entry name" value="WH-like_DNA-bd_sf"/>
</dbReference>
<accession>A0A7W4JQS5</accession>
<dbReference type="Gene3D" id="1.10.10.10">
    <property type="entry name" value="Winged helix-like DNA-binding domain superfamily/Winged helix DNA-binding domain"/>
    <property type="match status" value="1"/>
</dbReference>
<gene>
    <name evidence="1" type="ORF">HLH34_04370</name>
</gene>
<reference evidence="1 2" key="1">
    <citation type="submission" date="2020-04" db="EMBL/GenBank/DDBJ databases">
        <title>Description of novel Gluconacetobacter.</title>
        <authorList>
            <person name="Sombolestani A."/>
        </authorList>
    </citation>
    <scope>NUCLEOTIDE SEQUENCE [LARGE SCALE GENOMIC DNA]</scope>
    <source>
        <strain evidence="1 2">LMG 21311</strain>
    </source>
</reference>
<protein>
    <submittedName>
        <fullName evidence="1">DNA packaging protein</fullName>
    </submittedName>
</protein>
<keyword evidence="2" id="KW-1185">Reference proteome</keyword>
<dbReference type="Proteomes" id="UP000555756">
    <property type="component" value="Unassembled WGS sequence"/>
</dbReference>
<dbReference type="AlphaFoldDB" id="A0A7W4JQS5"/>
<sequence>MPTPTHNSWVPPGGVPYRELFAPRLVALFDKIFKGLVFLLVLLSEVRVDQPELPSAPTVNKRKLASLLRISLPTLTNWLDRWPEFPVAAGGRNGVPYAFDPAAVFSFLAERRKEEAERDASRDEELMKLQLSFDALWPSAEPEPGMSSRIPVKEQIDLARLRDLQMKQAERAGKLVNAEEVQDLFIGAVSRLSRDMGTFLRQLGRDQGWPDAMVRQAETRFADMQRQAVEGALRSLEPETADDGGAQLRLAG</sequence>
<proteinExistence type="predicted"/>